<proteinExistence type="inferred from homology"/>
<dbReference type="SUPFAM" id="SSF51735">
    <property type="entry name" value="NAD(P)-binding Rossmann-fold domains"/>
    <property type="match status" value="1"/>
</dbReference>
<organism evidence="4 5">
    <name type="scientific">Chryseobacterium gambrini</name>
    <dbReference type="NCBI Taxonomy" id="373672"/>
    <lineage>
        <taxon>Bacteria</taxon>
        <taxon>Pseudomonadati</taxon>
        <taxon>Bacteroidota</taxon>
        <taxon>Flavobacteriia</taxon>
        <taxon>Flavobacteriales</taxon>
        <taxon>Weeksellaceae</taxon>
        <taxon>Chryseobacterium group</taxon>
        <taxon>Chryseobacterium</taxon>
    </lineage>
</organism>
<dbReference type="Proteomes" id="UP001380186">
    <property type="component" value="Chromosome"/>
</dbReference>
<comment type="similarity">
    <text evidence="1 3">Belongs to the short-chain dehydrogenases/reductases (SDR) family.</text>
</comment>
<reference evidence="4 5" key="1">
    <citation type="journal article" date="2020" name="Microbes Environ.">
        <title>Synthetic bacterial community of duckweed: a simple and stable system to study plant-microbe interactions.</title>
        <authorList>
            <person name="Ishizawa H."/>
            <person name="Tada M."/>
            <person name="Kuroda M."/>
            <person name="Inoue D."/>
            <person name="Futamata H."/>
            <person name="Ike M."/>
        </authorList>
    </citation>
    <scope>NUCLEOTIDE SEQUENCE [LARGE SCALE GENOMIC DNA]</scope>
    <source>
        <strain evidence="4 5">DW100</strain>
    </source>
</reference>
<dbReference type="PANTHER" id="PTHR43976">
    <property type="entry name" value="SHORT CHAIN DEHYDROGENASE"/>
    <property type="match status" value="1"/>
</dbReference>
<dbReference type="InterPro" id="IPR002347">
    <property type="entry name" value="SDR_fam"/>
</dbReference>
<keyword evidence="5" id="KW-1185">Reference proteome</keyword>
<evidence type="ECO:0000256" key="2">
    <source>
        <dbReference type="ARBA" id="ARBA00023002"/>
    </source>
</evidence>
<keyword evidence="2" id="KW-0560">Oxidoreductase</keyword>
<dbReference type="CDD" id="cd05374">
    <property type="entry name" value="17beta-HSD-like_SDR_c"/>
    <property type="match status" value="1"/>
</dbReference>
<dbReference type="PANTHER" id="PTHR43976:SF16">
    <property type="entry name" value="SHORT-CHAIN DEHYDROGENASE_REDUCTASE FAMILY PROTEIN"/>
    <property type="match status" value="1"/>
</dbReference>
<dbReference type="RefSeq" id="WP_338614405.1">
    <property type="nucleotide sequence ID" value="NZ_AP029022.1"/>
</dbReference>
<dbReference type="InterPro" id="IPR036291">
    <property type="entry name" value="NAD(P)-bd_dom_sf"/>
</dbReference>
<sequence>MESKIWLITGASKGFGKVWAEAALKRGDKVAATARNTEKLKELVSEYGDAVLPVTLDVDNREDCFSAVEKVVSHFGKLDILINNAGYGHFGYVEEISEAEARQQIETNVFGSLWMIQAVLPIMRDQKAGHILQVSSIGGVMAFPSLSIYHASKWAVEGICESLNQEVAQFGIKTTLIEPAAYATDWATTSASHSKPLEAYSALRNAMLENSKNMSFGNPEATADAILKLADAENPPLRLFLGSLPLMMIEPAYNKRLETWKEWKEVSENAQ</sequence>
<gene>
    <name evidence="4" type="ORF">CRDW_08800</name>
</gene>
<dbReference type="PRINTS" id="PR00081">
    <property type="entry name" value="GDHRDH"/>
</dbReference>
<dbReference type="PRINTS" id="PR00080">
    <property type="entry name" value="SDRFAMILY"/>
</dbReference>
<evidence type="ECO:0000256" key="1">
    <source>
        <dbReference type="ARBA" id="ARBA00006484"/>
    </source>
</evidence>
<accession>A0ABN7CAX7</accession>
<evidence type="ECO:0000256" key="3">
    <source>
        <dbReference type="RuleBase" id="RU000363"/>
    </source>
</evidence>
<protein>
    <submittedName>
        <fullName evidence="4">SDR family oxidoreductase</fullName>
    </submittedName>
</protein>
<evidence type="ECO:0000313" key="5">
    <source>
        <dbReference type="Proteomes" id="UP001380186"/>
    </source>
</evidence>
<name>A0ABN7CAX7_9FLAO</name>
<evidence type="ECO:0000313" key="4">
    <source>
        <dbReference type="EMBL" id="BEV03506.1"/>
    </source>
</evidence>
<dbReference type="InterPro" id="IPR051911">
    <property type="entry name" value="SDR_oxidoreductase"/>
</dbReference>
<dbReference type="Gene3D" id="3.40.50.720">
    <property type="entry name" value="NAD(P)-binding Rossmann-like Domain"/>
    <property type="match status" value="1"/>
</dbReference>
<dbReference type="NCBIfam" id="NF006114">
    <property type="entry name" value="PRK08263.1"/>
    <property type="match status" value="1"/>
</dbReference>
<dbReference type="Pfam" id="PF00106">
    <property type="entry name" value="adh_short"/>
    <property type="match status" value="1"/>
</dbReference>
<dbReference type="EMBL" id="AP029022">
    <property type="protein sequence ID" value="BEV03506.1"/>
    <property type="molecule type" value="Genomic_DNA"/>
</dbReference>